<organism evidence="1 2">
    <name type="scientific">Evansella vedderi</name>
    <dbReference type="NCBI Taxonomy" id="38282"/>
    <lineage>
        <taxon>Bacteria</taxon>
        <taxon>Bacillati</taxon>
        <taxon>Bacillota</taxon>
        <taxon>Bacilli</taxon>
        <taxon>Bacillales</taxon>
        <taxon>Bacillaceae</taxon>
        <taxon>Evansella</taxon>
    </lineage>
</organism>
<proteinExistence type="predicted"/>
<reference evidence="1 2" key="1">
    <citation type="submission" date="2023-07" db="EMBL/GenBank/DDBJ databases">
        <title>Genomic Encyclopedia of Type Strains, Phase IV (KMG-IV): sequencing the most valuable type-strain genomes for metagenomic binning, comparative biology and taxonomic classification.</title>
        <authorList>
            <person name="Goeker M."/>
        </authorList>
    </citation>
    <scope>NUCLEOTIDE SEQUENCE [LARGE SCALE GENOMIC DNA]</scope>
    <source>
        <strain evidence="1 2">DSM 9768</strain>
    </source>
</reference>
<evidence type="ECO:0000313" key="1">
    <source>
        <dbReference type="EMBL" id="MDQ0256907.1"/>
    </source>
</evidence>
<name>A0ABU0A089_9BACI</name>
<evidence type="ECO:0000313" key="2">
    <source>
        <dbReference type="Proteomes" id="UP001230005"/>
    </source>
</evidence>
<dbReference type="RefSeq" id="WP_307329772.1">
    <property type="nucleotide sequence ID" value="NZ_JAUSUG010000021.1"/>
</dbReference>
<protein>
    <submittedName>
        <fullName evidence="1">Uncharacterized protein</fullName>
    </submittedName>
</protein>
<comment type="caution">
    <text evidence="1">The sequence shown here is derived from an EMBL/GenBank/DDBJ whole genome shotgun (WGS) entry which is preliminary data.</text>
</comment>
<accession>A0ABU0A089</accession>
<keyword evidence="2" id="KW-1185">Reference proteome</keyword>
<sequence>MNDFISSYVIRIMSSEKAPGKKSYRIKLSHVQSGEEMYLHSFEELKTYLEESVTLDKGAKEFQ</sequence>
<gene>
    <name evidence="1" type="ORF">J2S74_004352</name>
</gene>
<dbReference type="EMBL" id="JAUSUG010000021">
    <property type="protein sequence ID" value="MDQ0256907.1"/>
    <property type="molecule type" value="Genomic_DNA"/>
</dbReference>
<dbReference type="Proteomes" id="UP001230005">
    <property type="component" value="Unassembled WGS sequence"/>
</dbReference>